<sequence>MGPIRGRQLSTIQAYEVSSEQRGSYSDPWAPREDLVMPALTAGQQQQQQQQQGKAPGQGDGIELGIARDPEHGQEELMAGL</sequence>
<gene>
    <name evidence="2" type="ORF">Cadr_000003692</name>
</gene>
<dbReference type="Proteomes" id="UP000299084">
    <property type="component" value="Unassembled WGS sequence"/>
</dbReference>
<evidence type="ECO:0000313" key="3">
    <source>
        <dbReference type="Proteomes" id="UP000299084"/>
    </source>
</evidence>
<dbReference type="EMBL" id="JWIN03000037">
    <property type="protein sequence ID" value="KAB1252751.1"/>
    <property type="molecule type" value="Genomic_DNA"/>
</dbReference>
<comment type="caution">
    <text evidence="2">The sequence shown here is derived from an EMBL/GenBank/DDBJ whole genome shotgun (WGS) entry which is preliminary data.</text>
</comment>
<evidence type="ECO:0000313" key="2">
    <source>
        <dbReference type="EMBL" id="KAB1252751.1"/>
    </source>
</evidence>
<accession>A0A5N4C1M0</accession>
<keyword evidence="3" id="KW-1185">Reference proteome</keyword>
<reference evidence="2 3" key="1">
    <citation type="journal article" date="2019" name="Mol. Ecol. Resour.">
        <title>Improving Illumina assemblies with Hi-C and long reads: an example with the North African dromedary.</title>
        <authorList>
            <person name="Elbers J.P."/>
            <person name="Rogers M.F."/>
            <person name="Perelman P.L."/>
            <person name="Proskuryakova A.A."/>
            <person name="Serdyukova N.A."/>
            <person name="Johnson W.E."/>
            <person name="Horin P."/>
            <person name="Corander J."/>
            <person name="Murphy D."/>
            <person name="Burger P.A."/>
        </authorList>
    </citation>
    <scope>NUCLEOTIDE SEQUENCE [LARGE SCALE GENOMIC DNA]</scope>
    <source>
        <strain evidence="2">Drom800</strain>
        <tissue evidence="2">Blood</tissue>
    </source>
</reference>
<name>A0A5N4C1M0_CAMDR</name>
<dbReference type="AlphaFoldDB" id="A0A5N4C1M0"/>
<organism evidence="2 3">
    <name type="scientific">Camelus dromedarius</name>
    <name type="common">Dromedary</name>
    <name type="synonym">Arabian camel</name>
    <dbReference type="NCBI Taxonomy" id="9838"/>
    <lineage>
        <taxon>Eukaryota</taxon>
        <taxon>Metazoa</taxon>
        <taxon>Chordata</taxon>
        <taxon>Craniata</taxon>
        <taxon>Vertebrata</taxon>
        <taxon>Euteleostomi</taxon>
        <taxon>Mammalia</taxon>
        <taxon>Eutheria</taxon>
        <taxon>Laurasiatheria</taxon>
        <taxon>Artiodactyla</taxon>
        <taxon>Tylopoda</taxon>
        <taxon>Camelidae</taxon>
        <taxon>Camelus</taxon>
    </lineage>
</organism>
<protein>
    <submittedName>
        <fullName evidence="2">Uncharacterized protein</fullName>
    </submittedName>
</protein>
<feature type="compositionally biased region" description="Basic and acidic residues" evidence="1">
    <location>
        <begin position="66"/>
        <end position="75"/>
    </location>
</feature>
<feature type="region of interest" description="Disordered" evidence="1">
    <location>
        <begin position="1"/>
        <end position="81"/>
    </location>
</feature>
<evidence type="ECO:0000256" key="1">
    <source>
        <dbReference type="SAM" id="MobiDB-lite"/>
    </source>
</evidence>
<proteinExistence type="predicted"/>
<feature type="compositionally biased region" description="Polar residues" evidence="1">
    <location>
        <begin position="8"/>
        <end position="24"/>
    </location>
</feature>